<feature type="domain" description="Essential protein Yae1 N-terminal" evidence="2">
    <location>
        <begin position="27"/>
        <end position="65"/>
    </location>
</feature>
<dbReference type="OrthoDB" id="48036at2759"/>
<comment type="caution">
    <text evidence="3">The sequence shown here is derived from an EMBL/GenBank/DDBJ whole genome shotgun (WGS) entry which is preliminary data.</text>
</comment>
<dbReference type="InterPro" id="IPR019191">
    <property type="entry name" value="Essential_protein_Yae1_N"/>
</dbReference>
<dbReference type="AlphaFoldDB" id="A0A835HUI7"/>
<gene>
    <name evidence="3" type="ORF">IFM89_013182</name>
</gene>
<dbReference type="Proteomes" id="UP000631114">
    <property type="component" value="Unassembled WGS sequence"/>
</dbReference>
<dbReference type="Pfam" id="PF09811">
    <property type="entry name" value="Yae1_N"/>
    <property type="match status" value="1"/>
</dbReference>
<organism evidence="3 4">
    <name type="scientific">Coptis chinensis</name>
    <dbReference type="NCBI Taxonomy" id="261450"/>
    <lineage>
        <taxon>Eukaryota</taxon>
        <taxon>Viridiplantae</taxon>
        <taxon>Streptophyta</taxon>
        <taxon>Embryophyta</taxon>
        <taxon>Tracheophyta</taxon>
        <taxon>Spermatophyta</taxon>
        <taxon>Magnoliopsida</taxon>
        <taxon>Ranunculales</taxon>
        <taxon>Ranunculaceae</taxon>
        <taxon>Coptidoideae</taxon>
        <taxon>Coptis</taxon>
    </lineage>
</organism>
<evidence type="ECO:0000313" key="4">
    <source>
        <dbReference type="Proteomes" id="UP000631114"/>
    </source>
</evidence>
<sequence>MATESQQNLSDIFDSSLNLEDTHFEEGYKDGYKDGKLSGKEEGKEVGLKHGFEVGEELGFYKGCINIWNSAIQMDSSCFSSRVQKSIKQMEDLVKKYPMMEPEDESVQDVLDSLRLKFKSQFYATLGVKLDYVGYSKSSSASEF</sequence>
<proteinExistence type="inferred from homology"/>
<dbReference type="PANTHER" id="PTHR28532">
    <property type="entry name" value="GEO13458P1"/>
    <property type="match status" value="1"/>
</dbReference>
<evidence type="ECO:0000256" key="1">
    <source>
        <dbReference type="ARBA" id="ARBA00038090"/>
    </source>
</evidence>
<comment type="similarity">
    <text evidence="1">Belongs to the LTO1 family.</text>
</comment>
<evidence type="ECO:0000259" key="2">
    <source>
        <dbReference type="Pfam" id="PF09811"/>
    </source>
</evidence>
<accession>A0A835HUI7</accession>
<dbReference type="InterPro" id="IPR052436">
    <property type="entry name" value="LTO1_adapter"/>
</dbReference>
<dbReference type="PANTHER" id="PTHR28532:SF1">
    <property type="entry name" value="ORAL CANCER OVEREXPRESSED 1"/>
    <property type="match status" value="1"/>
</dbReference>
<keyword evidence="4" id="KW-1185">Reference proteome</keyword>
<reference evidence="3 4" key="1">
    <citation type="submission" date="2020-10" db="EMBL/GenBank/DDBJ databases">
        <title>The Coptis chinensis genome and diversification of protoberbering-type alkaloids.</title>
        <authorList>
            <person name="Wang B."/>
            <person name="Shu S."/>
            <person name="Song C."/>
            <person name="Liu Y."/>
        </authorList>
    </citation>
    <scope>NUCLEOTIDE SEQUENCE [LARGE SCALE GENOMIC DNA]</scope>
    <source>
        <strain evidence="3">HL-2020</strain>
        <tissue evidence="3">Leaf</tissue>
    </source>
</reference>
<dbReference type="EMBL" id="JADFTS010000005">
    <property type="protein sequence ID" value="KAF9605016.1"/>
    <property type="molecule type" value="Genomic_DNA"/>
</dbReference>
<name>A0A835HUI7_9MAGN</name>
<protein>
    <recommendedName>
        <fullName evidence="2">Essential protein Yae1 N-terminal domain-containing protein</fullName>
    </recommendedName>
</protein>
<evidence type="ECO:0000313" key="3">
    <source>
        <dbReference type="EMBL" id="KAF9605016.1"/>
    </source>
</evidence>